<name>A0AAV3Z3Z6_9GAST</name>
<evidence type="ECO:0000313" key="2">
    <source>
        <dbReference type="EMBL" id="GFN94025.1"/>
    </source>
</evidence>
<protein>
    <submittedName>
        <fullName evidence="2">Uncharacterized protein</fullName>
    </submittedName>
</protein>
<dbReference type="Proteomes" id="UP000735302">
    <property type="component" value="Unassembled WGS sequence"/>
</dbReference>
<gene>
    <name evidence="2" type="ORF">PoB_002053100</name>
</gene>
<organism evidence="2 3">
    <name type="scientific">Plakobranchus ocellatus</name>
    <dbReference type="NCBI Taxonomy" id="259542"/>
    <lineage>
        <taxon>Eukaryota</taxon>
        <taxon>Metazoa</taxon>
        <taxon>Spiralia</taxon>
        <taxon>Lophotrochozoa</taxon>
        <taxon>Mollusca</taxon>
        <taxon>Gastropoda</taxon>
        <taxon>Heterobranchia</taxon>
        <taxon>Euthyneura</taxon>
        <taxon>Panpulmonata</taxon>
        <taxon>Sacoglossa</taxon>
        <taxon>Placobranchoidea</taxon>
        <taxon>Plakobranchidae</taxon>
        <taxon>Plakobranchus</taxon>
    </lineage>
</organism>
<sequence>MVSDKMYPQSNGKLPGRKLPINPYKEILDKNEKPDTAETPRATKAEHFYREGIGLVRPAGFSSGHAFVSTTFTLTLAFAEVGHKRKH</sequence>
<reference evidence="2 3" key="1">
    <citation type="journal article" date="2021" name="Elife">
        <title>Chloroplast acquisition without the gene transfer in kleptoplastic sea slugs, Plakobranchus ocellatus.</title>
        <authorList>
            <person name="Maeda T."/>
            <person name="Takahashi S."/>
            <person name="Yoshida T."/>
            <person name="Shimamura S."/>
            <person name="Takaki Y."/>
            <person name="Nagai Y."/>
            <person name="Toyoda A."/>
            <person name="Suzuki Y."/>
            <person name="Arimoto A."/>
            <person name="Ishii H."/>
            <person name="Satoh N."/>
            <person name="Nishiyama T."/>
            <person name="Hasebe M."/>
            <person name="Maruyama T."/>
            <person name="Minagawa J."/>
            <person name="Obokata J."/>
            <person name="Shigenobu S."/>
        </authorList>
    </citation>
    <scope>NUCLEOTIDE SEQUENCE [LARGE SCALE GENOMIC DNA]</scope>
</reference>
<feature type="region of interest" description="Disordered" evidence="1">
    <location>
        <begin position="1"/>
        <end position="22"/>
    </location>
</feature>
<accession>A0AAV3Z3Z6</accession>
<keyword evidence="3" id="KW-1185">Reference proteome</keyword>
<comment type="caution">
    <text evidence="2">The sequence shown here is derived from an EMBL/GenBank/DDBJ whole genome shotgun (WGS) entry which is preliminary data.</text>
</comment>
<evidence type="ECO:0000256" key="1">
    <source>
        <dbReference type="SAM" id="MobiDB-lite"/>
    </source>
</evidence>
<dbReference type="AlphaFoldDB" id="A0AAV3Z3Z6"/>
<dbReference type="EMBL" id="BLXT01002395">
    <property type="protein sequence ID" value="GFN94025.1"/>
    <property type="molecule type" value="Genomic_DNA"/>
</dbReference>
<proteinExistence type="predicted"/>
<evidence type="ECO:0000313" key="3">
    <source>
        <dbReference type="Proteomes" id="UP000735302"/>
    </source>
</evidence>